<keyword evidence="2" id="KW-0732">Signal</keyword>
<accession>A0AAD9G8Z5</accession>
<feature type="region of interest" description="Disordered" evidence="1">
    <location>
        <begin position="30"/>
        <end position="62"/>
    </location>
</feature>
<dbReference type="EMBL" id="JAHBMH010000067">
    <property type="protein sequence ID" value="KAK1934015.1"/>
    <property type="molecule type" value="Genomic_DNA"/>
</dbReference>
<feature type="region of interest" description="Disordered" evidence="1">
    <location>
        <begin position="237"/>
        <end position="260"/>
    </location>
</feature>
<feature type="compositionally biased region" description="Polar residues" evidence="1">
    <location>
        <begin position="250"/>
        <end position="260"/>
    </location>
</feature>
<evidence type="ECO:0000256" key="2">
    <source>
        <dbReference type="SAM" id="SignalP"/>
    </source>
</evidence>
<sequence>MKLLGILRASGLCLLAIGFHGQPVSCGIFKGPKKPKKDSNAKVSEISENHQESTVESSSQESLPSSQSNLVFESSTWDDSHLASSVLFIKEFCREVQGDKFKGQISDKTLKGLSRTCSWVSSYLASFNWRLIRNLHENSYKDILKHEKFNIYAEWLNKNIPEIEKCIISMHNESLKLTMEQLMTDDFVGPYKYGFVHKQDWWTGIMFDSPSPNYIGPSFLESLNDLQKSLENILKKDPTKSTVGPRDVNGVQSNDVSGVL</sequence>
<dbReference type="AlphaFoldDB" id="A0AAD9G8Z5"/>
<organism evidence="3 4">
    <name type="scientific">Babesia divergens</name>
    <dbReference type="NCBI Taxonomy" id="32595"/>
    <lineage>
        <taxon>Eukaryota</taxon>
        <taxon>Sar</taxon>
        <taxon>Alveolata</taxon>
        <taxon>Apicomplexa</taxon>
        <taxon>Aconoidasida</taxon>
        <taxon>Piroplasmida</taxon>
        <taxon>Babesiidae</taxon>
        <taxon>Babesia</taxon>
    </lineage>
</organism>
<reference evidence="3" key="2">
    <citation type="submission" date="2021-05" db="EMBL/GenBank/DDBJ databases">
        <authorList>
            <person name="Pain A."/>
        </authorList>
    </citation>
    <scope>NUCLEOTIDE SEQUENCE</scope>
    <source>
        <strain evidence="3">1802A</strain>
    </source>
</reference>
<comment type="caution">
    <text evidence="3">The sequence shown here is derived from an EMBL/GenBank/DDBJ whole genome shotgun (WGS) entry which is preliminary data.</text>
</comment>
<gene>
    <name evidence="3" type="ORF">X943_000861</name>
</gene>
<proteinExistence type="predicted"/>
<name>A0AAD9G8Z5_BABDI</name>
<feature type="chain" id="PRO_5042156064" evidence="2">
    <location>
        <begin position="22"/>
        <end position="260"/>
    </location>
</feature>
<evidence type="ECO:0000313" key="4">
    <source>
        <dbReference type="Proteomes" id="UP001195914"/>
    </source>
</evidence>
<reference evidence="3" key="1">
    <citation type="journal article" date="2014" name="Nucleic Acids Res.">
        <title>The evolutionary dynamics of variant antigen genes in Babesia reveal a history of genomic innovation underlying host-parasite interaction.</title>
        <authorList>
            <person name="Jackson A.P."/>
            <person name="Otto T.D."/>
            <person name="Darby A."/>
            <person name="Ramaprasad A."/>
            <person name="Xia D."/>
            <person name="Echaide I.E."/>
            <person name="Farber M."/>
            <person name="Gahlot S."/>
            <person name="Gamble J."/>
            <person name="Gupta D."/>
            <person name="Gupta Y."/>
            <person name="Jackson L."/>
            <person name="Malandrin L."/>
            <person name="Malas T.B."/>
            <person name="Moussa E."/>
            <person name="Nair M."/>
            <person name="Reid A.J."/>
            <person name="Sanders M."/>
            <person name="Sharma J."/>
            <person name="Tracey A."/>
            <person name="Quail M.A."/>
            <person name="Weir W."/>
            <person name="Wastling J.M."/>
            <person name="Hall N."/>
            <person name="Willadsen P."/>
            <person name="Lingelbach K."/>
            <person name="Shiels B."/>
            <person name="Tait A."/>
            <person name="Berriman M."/>
            <person name="Allred D.R."/>
            <person name="Pain A."/>
        </authorList>
    </citation>
    <scope>NUCLEOTIDE SEQUENCE</scope>
    <source>
        <strain evidence="3">1802A</strain>
    </source>
</reference>
<keyword evidence="4" id="KW-1185">Reference proteome</keyword>
<evidence type="ECO:0000256" key="1">
    <source>
        <dbReference type="SAM" id="MobiDB-lite"/>
    </source>
</evidence>
<feature type="compositionally biased region" description="Basic and acidic residues" evidence="1">
    <location>
        <begin position="37"/>
        <end position="53"/>
    </location>
</feature>
<dbReference type="Proteomes" id="UP001195914">
    <property type="component" value="Unassembled WGS sequence"/>
</dbReference>
<feature type="signal peptide" evidence="2">
    <location>
        <begin position="1"/>
        <end position="21"/>
    </location>
</feature>
<protein>
    <submittedName>
        <fullName evidence="3">Uncharacterized protein</fullName>
    </submittedName>
</protein>
<evidence type="ECO:0000313" key="3">
    <source>
        <dbReference type="EMBL" id="KAK1934015.1"/>
    </source>
</evidence>